<evidence type="ECO:0000259" key="9">
    <source>
        <dbReference type="PROSITE" id="PS50405"/>
    </source>
</evidence>
<comment type="similarity">
    <text evidence="4">Belongs to the GST superfamily. Zeta family.</text>
</comment>
<dbReference type="InterPro" id="IPR036282">
    <property type="entry name" value="Glutathione-S-Trfase_C_sf"/>
</dbReference>
<sequence>LAPFCISLSSMSTSNSLVLYARFASSASWRVRCALNFKGLAYETVPVDIRNVDGQNRDKLNKLNPASRVPVLIHGERVLTESLAIIEYLEETFPMGPRLLPLDAYERAKSRAIALHIACGIQPVQNVRVTRKIDEIVSKGAHKEWAAYWMHLGLQELEGMLRKTAGTYSVGDTVSIADTCIPSIVYKGRGWNVDVCEFPTLHRIDENLAAISAMAAAHQDNQADAPRK</sequence>
<dbReference type="SUPFAM" id="SSF52833">
    <property type="entry name" value="Thioredoxin-like"/>
    <property type="match status" value="1"/>
</dbReference>
<dbReference type="GO" id="GO:0006559">
    <property type="term" value="P:L-phenylalanine catabolic process"/>
    <property type="evidence" value="ECO:0007669"/>
    <property type="project" value="UniProtKB-KW"/>
</dbReference>
<organism evidence="10 11">
    <name type="scientific">Pristionchus fissidentatus</name>
    <dbReference type="NCBI Taxonomy" id="1538716"/>
    <lineage>
        <taxon>Eukaryota</taxon>
        <taxon>Metazoa</taxon>
        <taxon>Ecdysozoa</taxon>
        <taxon>Nematoda</taxon>
        <taxon>Chromadorea</taxon>
        <taxon>Rhabditida</taxon>
        <taxon>Rhabditina</taxon>
        <taxon>Diplogasteromorpha</taxon>
        <taxon>Diplogasteroidea</taxon>
        <taxon>Neodiplogasteridae</taxon>
        <taxon>Pristionchus</taxon>
    </lineage>
</organism>
<comment type="catalytic activity">
    <reaction evidence="1">
        <text>4-maleylacetoacetate = 4-fumarylacetoacetate</text>
        <dbReference type="Rhea" id="RHEA:14817"/>
        <dbReference type="ChEBI" id="CHEBI:17105"/>
        <dbReference type="ChEBI" id="CHEBI:18034"/>
        <dbReference type="EC" id="5.2.1.2"/>
    </reaction>
</comment>
<comment type="caution">
    <text evidence="10">The sequence shown here is derived from an EMBL/GenBank/DDBJ whole genome shotgun (WGS) entry which is preliminary data.</text>
</comment>
<comment type="cofactor">
    <cofactor evidence="2">
        <name>glutathione</name>
        <dbReference type="ChEBI" id="CHEBI:57925"/>
    </cofactor>
</comment>
<evidence type="ECO:0000256" key="3">
    <source>
        <dbReference type="ARBA" id="ARBA00004671"/>
    </source>
</evidence>
<feature type="domain" description="GST C-terminal" evidence="9">
    <location>
        <begin position="103"/>
        <end position="227"/>
    </location>
</feature>
<dbReference type="GO" id="GO:0006572">
    <property type="term" value="P:L-tyrosine catabolic process"/>
    <property type="evidence" value="ECO:0007669"/>
    <property type="project" value="UniProtKB-KW"/>
</dbReference>
<feature type="domain" description="GST N-terminal" evidence="8">
    <location>
        <begin position="15"/>
        <end position="97"/>
    </location>
</feature>
<evidence type="ECO:0000256" key="5">
    <source>
        <dbReference type="ARBA" id="ARBA00013199"/>
    </source>
</evidence>
<dbReference type="GO" id="GO:0005739">
    <property type="term" value="C:mitochondrion"/>
    <property type="evidence" value="ECO:0007669"/>
    <property type="project" value="TreeGrafter"/>
</dbReference>
<comment type="pathway">
    <text evidence="3">Amino-acid degradation; L-phenylalanine degradation; acetoacetate and fumarate from L-phenylalanine: step 5/6.</text>
</comment>
<gene>
    <name evidence="10" type="ORF">PFISCL1PPCAC_14441</name>
</gene>
<evidence type="ECO:0000313" key="11">
    <source>
        <dbReference type="Proteomes" id="UP001432322"/>
    </source>
</evidence>
<dbReference type="FunFam" id="1.20.1050.10:FF:000017">
    <property type="entry name" value="Maleylacetoacetate isomerase"/>
    <property type="match status" value="1"/>
</dbReference>
<dbReference type="Gene3D" id="1.20.1050.10">
    <property type="match status" value="1"/>
</dbReference>
<dbReference type="NCBIfam" id="TIGR01262">
    <property type="entry name" value="maiA"/>
    <property type="match status" value="1"/>
</dbReference>
<keyword evidence="11" id="KW-1185">Reference proteome</keyword>
<dbReference type="InterPro" id="IPR040079">
    <property type="entry name" value="Glutathione_S-Trfase"/>
</dbReference>
<evidence type="ECO:0000259" key="8">
    <source>
        <dbReference type="PROSITE" id="PS50404"/>
    </source>
</evidence>
<dbReference type="EMBL" id="BTSY01000004">
    <property type="protein sequence ID" value="GMT23144.1"/>
    <property type="molecule type" value="Genomic_DNA"/>
</dbReference>
<evidence type="ECO:0000256" key="4">
    <source>
        <dbReference type="ARBA" id="ARBA00010007"/>
    </source>
</evidence>
<dbReference type="GO" id="GO:0004364">
    <property type="term" value="F:glutathione transferase activity"/>
    <property type="evidence" value="ECO:0007669"/>
    <property type="project" value="TreeGrafter"/>
</dbReference>
<protein>
    <recommendedName>
        <fullName evidence="5">maleylacetoacetate isomerase</fullName>
        <ecNumber evidence="5">5.2.1.2</ecNumber>
    </recommendedName>
</protein>
<dbReference type="SFLD" id="SFLDS00019">
    <property type="entry name" value="Glutathione_Transferase_(cytos"/>
    <property type="match status" value="1"/>
</dbReference>
<dbReference type="Proteomes" id="UP001432322">
    <property type="component" value="Unassembled WGS sequence"/>
</dbReference>
<dbReference type="PANTHER" id="PTHR42673:SF4">
    <property type="entry name" value="MALEYLACETOACETATE ISOMERASE"/>
    <property type="match status" value="1"/>
</dbReference>
<dbReference type="PANTHER" id="PTHR42673">
    <property type="entry name" value="MALEYLACETOACETATE ISOMERASE"/>
    <property type="match status" value="1"/>
</dbReference>
<dbReference type="GO" id="GO:0016034">
    <property type="term" value="F:maleylacetoacetate isomerase activity"/>
    <property type="evidence" value="ECO:0007669"/>
    <property type="project" value="UniProtKB-EC"/>
</dbReference>
<dbReference type="PROSITE" id="PS50405">
    <property type="entry name" value="GST_CTER"/>
    <property type="match status" value="1"/>
</dbReference>
<dbReference type="Gene3D" id="3.40.30.10">
    <property type="entry name" value="Glutaredoxin"/>
    <property type="match status" value="1"/>
</dbReference>
<reference evidence="10" key="1">
    <citation type="submission" date="2023-10" db="EMBL/GenBank/DDBJ databases">
        <title>Genome assembly of Pristionchus species.</title>
        <authorList>
            <person name="Yoshida K."/>
            <person name="Sommer R.J."/>
        </authorList>
    </citation>
    <scope>NUCLEOTIDE SEQUENCE</scope>
    <source>
        <strain evidence="10">RS5133</strain>
    </source>
</reference>
<dbReference type="PROSITE" id="PS50404">
    <property type="entry name" value="GST_NTER"/>
    <property type="match status" value="1"/>
</dbReference>
<evidence type="ECO:0000256" key="2">
    <source>
        <dbReference type="ARBA" id="ARBA00001955"/>
    </source>
</evidence>
<accession>A0AAV5VXM6</accession>
<keyword evidence="6" id="KW-0828">Tyrosine catabolism</keyword>
<evidence type="ECO:0000256" key="7">
    <source>
        <dbReference type="ARBA" id="ARBA00023232"/>
    </source>
</evidence>
<dbReference type="InterPro" id="IPR036249">
    <property type="entry name" value="Thioredoxin-like_sf"/>
</dbReference>
<dbReference type="InterPro" id="IPR004045">
    <property type="entry name" value="Glutathione_S-Trfase_N"/>
</dbReference>
<evidence type="ECO:0000256" key="6">
    <source>
        <dbReference type="ARBA" id="ARBA00022878"/>
    </source>
</evidence>
<dbReference type="InterPro" id="IPR010987">
    <property type="entry name" value="Glutathione-S-Trfase_C-like"/>
</dbReference>
<dbReference type="SFLD" id="SFLDG00358">
    <property type="entry name" value="Main_(cytGST)"/>
    <property type="match status" value="1"/>
</dbReference>
<dbReference type="AlphaFoldDB" id="A0AAV5VXM6"/>
<dbReference type="GO" id="GO:0006749">
    <property type="term" value="P:glutathione metabolic process"/>
    <property type="evidence" value="ECO:0007669"/>
    <property type="project" value="TreeGrafter"/>
</dbReference>
<feature type="non-terminal residue" evidence="10">
    <location>
        <position position="1"/>
    </location>
</feature>
<evidence type="ECO:0000313" key="10">
    <source>
        <dbReference type="EMBL" id="GMT23144.1"/>
    </source>
</evidence>
<dbReference type="Pfam" id="PF13417">
    <property type="entry name" value="GST_N_3"/>
    <property type="match status" value="1"/>
</dbReference>
<dbReference type="InterPro" id="IPR005955">
    <property type="entry name" value="GST_Zeta"/>
</dbReference>
<evidence type="ECO:0000256" key="1">
    <source>
        <dbReference type="ARBA" id="ARBA00001622"/>
    </source>
</evidence>
<keyword evidence="7" id="KW-0585">Phenylalanine catabolism</keyword>
<name>A0AAV5VXM6_9BILA</name>
<dbReference type="SUPFAM" id="SSF47616">
    <property type="entry name" value="GST C-terminal domain-like"/>
    <property type="match status" value="1"/>
</dbReference>
<proteinExistence type="inferred from homology"/>
<dbReference type="EC" id="5.2.1.2" evidence="5"/>